<dbReference type="EMBL" id="CH991724">
    <property type="protein sequence ID" value="EDQ84009.1"/>
    <property type="molecule type" value="Genomic_DNA"/>
</dbReference>
<dbReference type="GeneID" id="5896440"/>
<feature type="coiled-coil region" evidence="1">
    <location>
        <begin position="44"/>
        <end position="179"/>
    </location>
</feature>
<proteinExistence type="predicted"/>
<evidence type="ECO:0000313" key="3">
    <source>
        <dbReference type="Proteomes" id="UP000001357"/>
    </source>
</evidence>
<dbReference type="RefSeq" id="XP_001751179.1">
    <property type="nucleotide sequence ID" value="XM_001751127.1"/>
</dbReference>
<dbReference type="Proteomes" id="UP000001357">
    <property type="component" value="Unassembled WGS sequence"/>
</dbReference>
<sequence>MTAAIVQTATETMTQPPAVVRSLDDLRNDLLVADHRCEQAFVLLQNRDATIAQLQEQLAAEQHARILAEQQLEDHRTNLDVAHEEMAALRAAREAWSDLTQASENMRAHIATLEETLDSQTRQLQETQLTVKQLTQERTELSTQISQLRQANAEHDTVRAADVAQLQAARQQLANAQEELQ</sequence>
<keyword evidence="3" id="KW-1185">Reference proteome</keyword>
<protein>
    <submittedName>
        <fullName evidence="2">Uncharacterized protein</fullName>
    </submittedName>
</protein>
<dbReference type="KEGG" id="mbr:MONBRDRAFT_39401"/>
<feature type="non-terminal residue" evidence="2">
    <location>
        <position position="181"/>
    </location>
</feature>
<dbReference type="InParanoid" id="A9VEN2"/>
<name>A9VEN2_MONBE</name>
<keyword evidence="1" id="KW-0175">Coiled coil</keyword>
<gene>
    <name evidence="2" type="ORF">MONBRDRAFT_39401</name>
</gene>
<organism evidence="2 3">
    <name type="scientific">Monosiga brevicollis</name>
    <name type="common">Choanoflagellate</name>
    <dbReference type="NCBI Taxonomy" id="81824"/>
    <lineage>
        <taxon>Eukaryota</taxon>
        <taxon>Choanoflagellata</taxon>
        <taxon>Craspedida</taxon>
        <taxon>Salpingoecidae</taxon>
        <taxon>Monosiga</taxon>
    </lineage>
</organism>
<evidence type="ECO:0000313" key="2">
    <source>
        <dbReference type="EMBL" id="EDQ84009.1"/>
    </source>
</evidence>
<reference evidence="2 3" key="1">
    <citation type="journal article" date="2008" name="Nature">
        <title>The genome of the choanoflagellate Monosiga brevicollis and the origin of metazoans.</title>
        <authorList>
            <consortium name="JGI Sequencing"/>
            <person name="King N."/>
            <person name="Westbrook M.J."/>
            <person name="Young S.L."/>
            <person name="Kuo A."/>
            <person name="Abedin M."/>
            <person name="Chapman J."/>
            <person name="Fairclough S."/>
            <person name="Hellsten U."/>
            <person name="Isogai Y."/>
            <person name="Letunic I."/>
            <person name="Marr M."/>
            <person name="Pincus D."/>
            <person name="Putnam N."/>
            <person name="Rokas A."/>
            <person name="Wright K.J."/>
            <person name="Zuzow R."/>
            <person name="Dirks W."/>
            <person name="Good M."/>
            <person name="Goodstein D."/>
            <person name="Lemons D."/>
            <person name="Li W."/>
            <person name="Lyons J.B."/>
            <person name="Morris A."/>
            <person name="Nichols S."/>
            <person name="Richter D.J."/>
            <person name="Salamov A."/>
            <person name="Bork P."/>
            <person name="Lim W.A."/>
            <person name="Manning G."/>
            <person name="Miller W.T."/>
            <person name="McGinnis W."/>
            <person name="Shapiro H."/>
            <person name="Tjian R."/>
            <person name="Grigoriev I.V."/>
            <person name="Rokhsar D."/>
        </authorList>
    </citation>
    <scope>NUCLEOTIDE SEQUENCE [LARGE SCALE GENOMIC DNA]</scope>
    <source>
        <strain evidence="3">MX1 / ATCC 50154</strain>
    </source>
</reference>
<dbReference type="AlphaFoldDB" id="A9VEN2"/>
<evidence type="ECO:0000256" key="1">
    <source>
        <dbReference type="SAM" id="Coils"/>
    </source>
</evidence>
<dbReference type="Gene3D" id="1.10.287.1490">
    <property type="match status" value="1"/>
</dbReference>
<accession>A9VEN2</accession>